<dbReference type="InterPro" id="IPR002523">
    <property type="entry name" value="MgTranspt_CorA/ZnTranspt_ZntB"/>
</dbReference>
<feature type="domain" description="EF-hand" evidence="10">
    <location>
        <begin position="99"/>
        <end position="134"/>
    </location>
</feature>
<accession>A0A9W7CCV1</accession>
<sequence length="772" mass="88763">MAALARHEQAVCNTLESLQPDFYHQLTSFHKMLKPNTNPRRSPSTLSEPESEWDEEPIDEDDGEDAGGVDNPALDGYGAQTKNGANFFRRFTAQETFDASDQHNERSFRAYDKDNDGSLSTTELTHGLLTGANFDFMSYPIIYIKLLGILQGRELTDEAATALKAAPGKFEGWSISFAIYNALIKQLKFQVLFNVNTVKRMFKVLRYQRLMALAPGIRFLRRLEMSAKQEVRSARSDRTMKKVNFNIELQESANDEALQAMMRDREVSVEGWEEHMSKGEFSKYIQSLKLILTDVNTADDIVSTASLEDLTRAKHDMGVVLSVQDYNIDRLESKVHINKNFKTMYKFLSGPPNAGFTVRWINLESFDTLNMLRVCAMQNVHPLAVKDILSLWKQPAQIQEFGQHFSIILPCLRLSRKANISLTRYKKVVAKRNALKQAKRLRNSGIVQSSTTWLQALIGSKEKELRNLPKIRLKLDVESSRSVVLMTGPPKYDTLMSFSTLWMRRKNMQDSAANEEDANGDSSDSDDEEDWERDSDDDEEDNMESDQIRSDLVGTFSRQNKYLKKDFSFIRSGDANWLLCSMMRNLVGDIQPIVVAYRLQLEIMRDALGKKYSTLSKKNDNFLHDVHLIQMELEWVERKVKPLKRIVQHLIDDKRIGNEISHYFEDIEDDVASVQADLSNLLAMIVTLKAEYDNFQDRRVNDLLSILTFATVCILPAQFLTGLFGMNFVDKETGDPAMPMLTWKYGYLVFWLFSLVTIFFSYVYFKYKWKVL</sequence>
<dbReference type="Gene3D" id="1.20.58.340">
    <property type="entry name" value="Magnesium transport protein CorA, transmembrane region"/>
    <property type="match status" value="2"/>
</dbReference>
<keyword evidence="12" id="KW-1185">Reference proteome</keyword>
<keyword evidence="7 9" id="KW-0472">Membrane</keyword>
<dbReference type="PROSITE" id="PS00018">
    <property type="entry name" value="EF_HAND_1"/>
    <property type="match status" value="1"/>
</dbReference>
<organism evidence="11 12">
    <name type="scientific">Triparma laevis f. longispina</name>
    <dbReference type="NCBI Taxonomy" id="1714387"/>
    <lineage>
        <taxon>Eukaryota</taxon>
        <taxon>Sar</taxon>
        <taxon>Stramenopiles</taxon>
        <taxon>Ochrophyta</taxon>
        <taxon>Bolidophyceae</taxon>
        <taxon>Parmales</taxon>
        <taxon>Triparmaceae</taxon>
        <taxon>Triparma</taxon>
    </lineage>
</organism>
<dbReference type="SUPFAM" id="SSF144083">
    <property type="entry name" value="Magnesium transport protein CorA, transmembrane region"/>
    <property type="match status" value="1"/>
</dbReference>
<comment type="subcellular location">
    <subcellularLocation>
        <location evidence="1">Cell membrane</location>
        <topology evidence="1">Multi-pass membrane protein</topology>
    </subcellularLocation>
</comment>
<dbReference type="InterPro" id="IPR045861">
    <property type="entry name" value="CorA_cytoplasmic_dom"/>
</dbReference>
<feature type="transmembrane region" description="Helical" evidence="9">
    <location>
        <begin position="703"/>
        <end position="725"/>
    </location>
</feature>
<dbReference type="GO" id="GO:0050897">
    <property type="term" value="F:cobalt ion binding"/>
    <property type="evidence" value="ECO:0007669"/>
    <property type="project" value="TreeGrafter"/>
</dbReference>
<dbReference type="PROSITE" id="PS50222">
    <property type="entry name" value="EF_HAND_2"/>
    <property type="match status" value="1"/>
</dbReference>
<evidence type="ECO:0000256" key="2">
    <source>
        <dbReference type="ARBA" id="ARBA00009765"/>
    </source>
</evidence>
<keyword evidence="3" id="KW-0813">Transport</keyword>
<evidence type="ECO:0000313" key="11">
    <source>
        <dbReference type="EMBL" id="GMI05997.1"/>
    </source>
</evidence>
<dbReference type="GO" id="GO:0015095">
    <property type="term" value="F:magnesium ion transmembrane transporter activity"/>
    <property type="evidence" value="ECO:0007669"/>
    <property type="project" value="TreeGrafter"/>
</dbReference>
<proteinExistence type="inferred from homology"/>
<dbReference type="OrthoDB" id="190338at2759"/>
<dbReference type="PANTHER" id="PTHR46494:SF1">
    <property type="entry name" value="CORA FAMILY METAL ION TRANSPORTER (EUROFUNG)"/>
    <property type="match status" value="1"/>
</dbReference>
<feature type="compositionally biased region" description="Acidic residues" evidence="8">
    <location>
        <begin position="513"/>
        <end position="544"/>
    </location>
</feature>
<evidence type="ECO:0000256" key="5">
    <source>
        <dbReference type="ARBA" id="ARBA00022692"/>
    </source>
</evidence>
<comment type="similarity">
    <text evidence="2">Belongs to the CorA metal ion transporter (MIT) (TC 1.A.35) family.</text>
</comment>
<evidence type="ECO:0000313" key="12">
    <source>
        <dbReference type="Proteomes" id="UP001165122"/>
    </source>
</evidence>
<dbReference type="InterPro" id="IPR002048">
    <property type="entry name" value="EF_hand_dom"/>
</dbReference>
<feature type="region of interest" description="Disordered" evidence="8">
    <location>
        <begin position="509"/>
        <end position="550"/>
    </location>
</feature>
<dbReference type="GO" id="GO:0000287">
    <property type="term" value="F:magnesium ion binding"/>
    <property type="evidence" value="ECO:0007669"/>
    <property type="project" value="TreeGrafter"/>
</dbReference>
<evidence type="ECO:0000256" key="7">
    <source>
        <dbReference type="ARBA" id="ARBA00023136"/>
    </source>
</evidence>
<dbReference type="GO" id="GO:0005509">
    <property type="term" value="F:calcium ion binding"/>
    <property type="evidence" value="ECO:0007669"/>
    <property type="project" value="InterPro"/>
</dbReference>
<dbReference type="Gene3D" id="3.30.460.20">
    <property type="entry name" value="CorA soluble domain-like"/>
    <property type="match status" value="1"/>
</dbReference>
<dbReference type="AlphaFoldDB" id="A0A9W7CCV1"/>
<dbReference type="PANTHER" id="PTHR46494">
    <property type="entry name" value="CORA FAMILY METAL ION TRANSPORTER (EUROFUNG)"/>
    <property type="match status" value="1"/>
</dbReference>
<evidence type="ECO:0000256" key="8">
    <source>
        <dbReference type="SAM" id="MobiDB-lite"/>
    </source>
</evidence>
<evidence type="ECO:0000259" key="10">
    <source>
        <dbReference type="PROSITE" id="PS50222"/>
    </source>
</evidence>
<keyword evidence="5 9" id="KW-0812">Transmembrane</keyword>
<feature type="region of interest" description="Disordered" evidence="8">
    <location>
        <begin position="33"/>
        <end position="76"/>
    </location>
</feature>
<reference evidence="12" key="1">
    <citation type="journal article" date="2023" name="Commun. Biol.">
        <title>Genome analysis of Parmales, the sister group of diatoms, reveals the evolutionary specialization of diatoms from phago-mixotrophs to photoautotrophs.</title>
        <authorList>
            <person name="Ban H."/>
            <person name="Sato S."/>
            <person name="Yoshikawa S."/>
            <person name="Yamada K."/>
            <person name="Nakamura Y."/>
            <person name="Ichinomiya M."/>
            <person name="Sato N."/>
            <person name="Blanc-Mathieu R."/>
            <person name="Endo H."/>
            <person name="Kuwata A."/>
            <person name="Ogata H."/>
        </authorList>
    </citation>
    <scope>NUCLEOTIDE SEQUENCE [LARGE SCALE GENOMIC DNA]</scope>
    <source>
        <strain evidence="12">NIES 3700</strain>
    </source>
</reference>
<gene>
    <name evidence="11" type="ORF">TrLO_g5652</name>
</gene>
<evidence type="ECO:0000256" key="3">
    <source>
        <dbReference type="ARBA" id="ARBA00022448"/>
    </source>
</evidence>
<dbReference type="Pfam" id="PF01544">
    <property type="entry name" value="CorA"/>
    <property type="match status" value="1"/>
</dbReference>
<evidence type="ECO:0000256" key="1">
    <source>
        <dbReference type="ARBA" id="ARBA00004651"/>
    </source>
</evidence>
<dbReference type="GO" id="GO:0005886">
    <property type="term" value="C:plasma membrane"/>
    <property type="evidence" value="ECO:0007669"/>
    <property type="project" value="UniProtKB-SubCell"/>
</dbReference>
<dbReference type="InterPro" id="IPR018247">
    <property type="entry name" value="EF_Hand_1_Ca_BS"/>
</dbReference>
<comment type="caution">
    <text evidence="11">The sequence shown here is derived from an EMBL/GenBank/DDBJ whole genome shotgun (WGS) entry which is preliminary data.</text>
</comment>
<name>A0A9W7CCV1_9STRA</name>
<dbReference type="InterPro" id="IPR045863">
    <property type="entry name" value="CorA_TM1_TM2"/>
</dbReference>
<evidence type="ECO:0000256" key="9">
    <source>
        <dbReference type="SAM" id="Phobius"/>
    </source>
</evidence>
<feature type="transmembrane region" description="Helical" evidence="9">
    <location>
        <begin position="745"/>
        <end position="765"/>
    </location>
</feature>
<dbReference type="GO" id="GO:0015087">
    <property type="term" value="F:cobalt ion transmembrane transporter activity"/>
    <property type="evidence" value="ECO:0007669"/>
    <property type="project" value="TreeGrafter"/>
</dbReference>
<feature type="compositionally biased region" description="Polar residues" evidence="8">
    <location>
        <begin position="35"/>
        <end position="46"/>
    </location>
</feature>
<feature type="compositionally biased region" description="Acidic residues" evidence="8">
    <location>
        <begin position="49"/>
        <end position="67"/>
    </location>
</feature>
<dbReference type="SUPFAM" id="SSF143865">
    <property type="entry name" value="CorA soluble domain-like"/>
    <property type="match status" value="1"/>
</dbReference>
<keyword evidence="6 9" id="KW-1133">Transmembrane helix</keyword>
<evidence type="ECO:0000256" key="6">
    <source>
        <dbReference type="ARBA" id="ARBA00022989"/>
    </source>
</evidence>
<dbReference type="EMBL" id="BRXW01000093">
    <property type="protein sequence ID" value="GMI05997.1"/>
    <property type="molecule type" value="Genomic_DNA"/>
</dbReference>
<keyword evidence="4" id="KW-1003">Cell membrane</keyword>
<dbReference type="Proteomes" id="UP001165122">
    <property type="component" value="Unassembled WGS sequence"/>
</dbReference>
<protein>
    <recommendedName>
        <fullName evidence="10">EF-hand domain-containing protein</fullName>
    </recommendedName>
</protein>
<evidence type="ECO:0000256" key="4">
    <source>
        <dbReference type="ARBA" id="ARBA00022475"/>
    </source>
</evidence>